<dbReference type="AlphaFoldDB" id="A0A3M7R3A1"/>
<comment type="caution">
    <text evidence="1">The sequence shown here is derived from an EMBL/GenBank/DDBJ whole genome shotgun (WGS) entry which is preliminary data.</text>
</comment>
<proteinExistence type="predicted"/>
<accession>A0A3M7R3A1</accession>
<protein>
    <submittedName>
        <fullName evidence="1">Uncharacterized protein</fullName>
    </submittedName>
</protein>
<name>A0A3M7R3A1_BRAPC</name>
<gene>
    <name evidence="1" type="ORF">BpHYR1_009035</name>
</gene>
<reference evidence="1 2" key="1">
    <citation type="journal article" date="2018" name="Sci. Rep.">
        <title>Genomic signatures of local adaptation to the degree of environmental predictability in rotifers.</title>
        <authorList>
            <person name="Franch-Gras L."/>
            <person name="Hahn C."/>
            <person name="Garcia-Roger E.M."/>
            <person name="Carmona M.J."/>
            <person name="Serra M."/>
            <person name="Gomez A."/>
        </authorList>
    </citation>
    <scope>NUCLEOTIDE SEQUENCE [LARGE SCALE GENOMIC DNA]</scope>
    <source>
        <strain evidence="1">HYR1</strain>
    </source>
</reference>
<evidence type="ECO:0000313" key="2">
    <source>
        <dbReference type="Proteomes" id="UP000276133"/>
    </source>
</evidence>
<dbReference type="Proteomes" id="UP000276133">
    <property type="component" value="Unassembled WGS sequence"/>
</dbReference>
<evidence type="ECO:0000313" key="1">
    <source>
        <dbReference type="EMBL" id="RNA18026.1"/>
    </source>
</evidence>
<sequence length="61" mass="6661">MTCRLDTVAVPSSSVSFTQLCITPIPFNSKLPIQRSLTRCSVRVDVDTLEVIRIAKVPGVT</sequence>
<organism evidence="1 2">
    <name type="scientific">Brachionus plicatilis</name>
    <name type="common">Marine rotifer</name>
    <name type="synonym">Brachionus muelleri</name>
    <dbReference type="NCBI Taxonomy" id="10195"/>
    <lineage>
        <taxon>Eukaryota</taxon>
        <taxon>Metazoa</taxon>
        <taxon>Spiralia</taxon>
        <taxon>Gnathifera</taxon>
        <taxon>Rotifera</taxon>
        <taxon>Eurotatoria</taxon>
        <taxon>Monogononta</taxon>
        <taxon>Pseudotrocha</taxon>
        <taxon>Ploima</taxon>
        <taxon>Brachionidae</taxon>
        <taxon>Brachionus</taxon>
    </lineage>
</organism>
<keyword evidence="2" id="KW-1185">Reference proteome</keyword>
<dbReference type="EMBL" id="REGN01004319">
    <property type="protein sequence ID" value="RNA18026.1"/>
    <property type="molecule type" value="Genomic_DNA"/>
</dbReference>